<comment type="caution">
    <text evidence="1">The sequence shown here is derived from an EMBL/GenBank/DDBJ whole genome shotgun (WGS) entry which is preliminary data.</text>
</comment>
<name>A0AAE3JGI6_9FIRM</name>
<accession>A0AAE3JGI6</accession>
<protein>
    <submittedName>
        <fullName evidence="1">Uncharacterized protein</fullName>
    </submittedName>
</protein>
<sequence length="167" mass="19258">MVTQRYLITIAVPALPEIAEQSRRLAEGNVAVQIGRYRKPRSLDANAYHWLLCSRIAAALETDTDSVHYDLMLRYGTPRMQEDGNASLIRALPQVNLRKEQIYGRWLRTEETEGRIYDHYLEIKPSHEYDSAEMTALIRGTIEEADDLGIVTDPQRVRDLMEALREK</sequence>
<dbReference type="EMBL" id="JAJEQR010000081">
    <property type="protein sequence ID" value="MCC2232628.1"/>
    <property type="molecule type" value="Genomic_DNA"/>
</dbReference>
<dbReference type="Proteomes" id="UP001198182">
    <property type="component" value="Unassembled WGS sequence"/>
</dbReference>
<evidence type="ECO:0000313" key="1">
    <source>
        <dbReference type="EMBL" id="MCC2232628.1"/>
    </source>
</evidence>
<proteinExistence type="predicted"/>
<dbReference type="Gene3D" id="1.10.3790.10">
    <property type="entry name" value="NinB"/>
    <property type="match status" value="1"/>
</dbReference>
<gene>
    <name evidence="1" type="ORF">LKD81_16800</name>
</gene>
<keyword evidence="2" id="KW-1185">Reference proteome</keyword>
<evidence type="ECO:0000313" key="2">
    <source>
        <dbReference type="Proteomes" id="UP001198182"/>
    </source>
</evidence>
<organism evidence="1 2">
    <name type="scientific">Hominifimenecus microfluidus</name>
    <dbReference type="NCBI Taxonomy" id="2885348"/>
    <lineage>
        <taxon>Bacteria</taxon>
        <taxon>Bacillati</taxon>
        <taxon>Bacillota</taxon>
        <taxon>Clostridia</taxon>
        <taxon>Lachnospirales</taxon>
        <taxon>Lachnospiraceae</taxon>
        <taxon>Hominifimenecus</taxon>
    </lineage>
</organism>
<dbReference type="AlphaFoldDB" id="A0AAE3JGI6"/>
<dbReference type="InterPro" id="IPR036619">
    <property type="entry name" value="NinB_sf"/>
</dbReference>
<reference evidence="1" key="1">
    <citation type="submission" date="2021-10" db="EMBL/GenBank/DDBJ databases">
        <title>Anaerobic single-cell dispensing facilitates the cultivation of human gut bacteria.</title>
        <authorList>
            <person name="Afrizal A."/>
        </authorList>
    </citation>
    <scope>NUCLEOTIDE SEQUENCE</scope>
    <source>
        <strain evidence="1">CLA-AA-H215</strain>
    </source>
</reference>